<evidence type="ECO:0000259" key="2">
    <source>
        <dbReference type="Pfam" id="PF12945"/>
    </source>
</evidence>
<gene>
    <name evidence="3" type="ordered locus">Desca_2386</name>
</gene>
<evidence type="ECO:0000259" key="1">
    <source>
        <dbReference type="Pfam" id="PF07238"/>
    </source>
</evidence>
<dbReference type="AlphaFoldDB" id="F6B3R2"/>
<dbReference type="Pfam" id="PF07238">
    <property type="entry name" value="PilZ"/>
    <property type="match status" value="1"/>
</dbReference>
<dbReference type="EMBL" id="CP002736">
    <property type="protein sequence ID" value="AEF95221.1"/>
    <property type="molecule type" value="Genomic_DNA"/>
</dbReference>
<dbReference type="Gene3D" id="2.40.10.220">
    <property type="entry name" value="predicted glycosyltransferase like domains"/>
    <property type="match status" value="1"/>
</dbReference>
<dbReference type="HOGENOM" id="CLU_1335746_0_0_9"/>
<dbReference type="InterPro" id="IPR009926">
    <property type="entry name" value="T3SS_YcgR_PilZN"/>
</dbReference>
<keyword evidence="4" id="KW-1185">Reference proteome</keyword>
<protein>
    <submittedName>
        <fullName evidence="3">Type IV pilus assembly PilZ</fullName>
    </submittedName>
</protein>
<sequence>MIEGRDVIRAKREVLLEASPQPAMPSVITGVEDNMFWVSLPKEGNQVLVLQEGQKIKIGVSLSRGFYQSETTVLALGKNKDQFYGLAIPKEFSESQEGRFVRARHATNVLFKAGSLTAQTALVNFSAGGVMVYLVPQLTKILQSGHKITLTLNIDNLSFEQEVKLSWQKQYANIPFAGFEFVNISPQLQGVLAALSIKYTEGKL</sequence>
<dbReference type="RefSeq" id="WP_013810714.1">
    <property type="nucleotide sequence ID" value="NC_015565.1"/>
</dbReference>
<reference evidence="3 4" key="1">
    <citation type="submission" date="2011-05" db="EMBL/GenBank/DDBJ databases">
        <title>Complete sequence of Desulfotomaculum carboxydivorans CO-1-SRB.</title>
        <authorList>
            <consortium name="US DOE Joint Genome Institute"/>
            <person name="Lucas S."/>
            <person name="Han J."/>
            <person name="Lapidus A."/>
            <person name="Cheng J.-F."/>
            <person name="Goodwin L."/>
            <person name="Pitluck S."/>
            <person name="Peters L."/>
            <person name="Mikhailova N."/>
            <person name="Lu M."/>
            <person name="Han C."/>
            <person name="Tapia R."/>
            <person name="Land M."/>
            <person name="Hauser L."/>
            <person name="Kyrpides N."/>
            <person name="Ivanova N."/>
            <person name="Pagani I."/>
            <person name="Stams A."/>
            <person name="Plugge C."/>
            <person name="Muyzer G."/>
            <person name="Kuever J."/>
            <person name="Parshina S."/>
            <person name="Ivanova A."/>
            <person name="Nazina T."/>
            <person name="Woyke T."/>
        </authorList>
    </citation>
    <scope>NUCLEOTIDE SEQUENCE [LARGE SCALE GENOMIC DNA]</scope>
    <source>
        <strain evidence="4">DSM 14880 / VKM B-2319 / CO-1-SRB</strain>
    </source>
</reference>
<feature type="domain" description="PilZ" evidence="1">
    <location>
        <begin position="99"/>
        <end position="195"/>
    </location>
</feature>
<feature type="domain" description="Type III secretion system flagellar brake protein YcgR PilZN" evidence="2">
    <location>
        <begin position="23"/>
        <end position="89"/>
    </location>
</feature>
<dbReference type="Pfam" id="PF12945">
    <property type="entry name" value="PilZNR"/>
    <property type="match status" value="1"/>
</dbReference>
<dbReference type="GO" id="GO:0035438">
    <property type="term" value="F:cyclic-di-GMP binding"/>
    <property type="evidence" value="ECO:0007669"/>
    <property type="project" value="InterPro"/>
</dbReference>
<proteinExistence type="predicted"/>
<name>F6B3R2_DESCC</name>
<dbReference type="STRING" id="868595.Desca_2386"/>
<evidence type="ECO:0000313" key="4">
    <source>
        <dbReference type="Proteomes" id="UP000009226"/>
    </source>
</evidence>
<dbReference type="Proteomes" id="UP000009226">
    <property type="component" value="Chromosome"/>
</dbReference>
<evidence type="ECO:0000313" key="3">
    <source>
        <dbReference type="EMBL" id="AEF95221.1"/>
    </source>
</evidence>
<organism evidence="3 4">
    <name type="scientific">Desulfotomaculum nigrificans (strain DSM 14880 / VKM B-2319 / CO-1-SRB)</name>
    <name type="common">Desulfotomaculum carboxydivorans</name>
    <dbReference type="NCBI Taxonomy" id="868595"/>
    <lineage>
        <taxon>Bacteria</taxon>
        <taxon>Bacillati</taxon>
        <taxon>Bacillota</taxon>
        <taxon>Clostridia</taxon>
        <taxon>Eubacteriales</taxon>
        <taxon>Desulfotomaculaceae</taxon>
        <taxon>Desulfotomaculum</taxon>
    </lineage>
</organism>
<dbReference type="SUPFAM" id="SSF141371">
    <property type="entry name" value="PilZ domain-like"/>
    <property type="match status" value="1"/>
</dbReference>
<dbReference type="KEGG" id="dca:Desca_2386"/>
<accession>F6B3R2</accession>
<dbReference type="InterPro" id="IPR009875">
    <property type="entry name" value="PilZ_domain"/>
</dbReference>